<protein>
    <submittedName>
        <fullName evidence="1">Uncharacterized protein</fullName>
    </submittedName>
</protein>
<dbReference type="EMBL" id="CAJVRM010000105">
    <property type="protein sequence ID" value="CAG8974475.1"/>
    <property type="molecule type" value="Genomic_DNA"/>
</dbReference>
<comment type="caution">
    <text evidence="1">The sequence shown here is derived from an EMBL/GenBank/DDBJ whole genome shotgun (WGS) entry which is preliminary data.</text>
</comment>
<evidence type="ECO:0000313" key="1">
    <source>
        <dbReference type="EMBL" id="CAG8974475.1"/>
    </source>
</evidence>
<reference evidence="1" key="1">
    <citation type="submission" date="2021-07" db="EMBL/GenBank/DDBJ databases">
        <authorList>
            <person name="Durling M."/>
        </authorList>
    </citation>
    <scope>NUCLEOTIDE SEQUENCE</scope>
</reference>
<keyword evidence="2" id="KW-1185">Reference proteome</keyword>
<sequence length="168" mass="19897">MNEYKTVHSFVETHAEWEKEFFCALITGTNDVLYKSENEVVDDATTNWEVWGQVMHDAVVESKIFPEDPTIDFRKPEDVEKFLLKKNREYCLEAFSNAEPQSMTAEDIYRQLMRPWAVYIDDLNTSIDNIDKAEIHHATELKYLNFSEFLATMLERLNPGIMRRMRYI</sequence>
<organism evidence="1 2">
    <name type="scientific">Hymenoscyphus albidus</name>
    <dbReference type="NCBI Taxonomy" id="595503"/>
    <lineage>
        <taxon>Eukaryota</taxon>
        <taxon>Fungi</taxon>
        <taxon>Dikarya</taxon>
        <taxon>Ascomycota</taxon>
        <taxon>Pezizomycotina</taxon>
        <taxon>Leotiomycetes</taxon>
        <taxon>Helotiales</taxon>
        <taxon>Helotiaceae</taxon>
        <taxon>Hymenoscyphus</taxon>
    </lineage>
</organism>
<dbReference type="Proteomes" id="UP000701801">
    <property type="component" value="Unassembled WGS sequence"/>
</dbReference>
<proteinExistence type="predicted"/>
<dbReference type="AlphaFoldDB" id="A0A9N9Q015"/>
<name>A0A9N9Q015_9HELO</name>
<dbReference type="OrthoDB" id="10373213at2759"/>
<evidence type="ECO:0000313" key="2">
    <source>
        <dbReference type="Proteomes" id="UP000701801"/>
    </source>
</evidence>
<accession>A0A9N9Q015</accession>
<gene>
    <name evidence="1" type="ORF">HYALB_00010861</name>
</gene>